<dbReference type="AlphaFoldDB" id="A0A6P9EPV9"/>
<gene>
    <name evidence="4" type="primary">LOC118348418</name>
</gene>
<evidence type="ECO:0000256" key="1">
    <source>
        <dbReference type="SAM" id="MobiDB-lite"/>
    </source>
</evidence>
<sequence>MEDPTKGSSYSTSHHSDPTAVHTNLNTNTFRATPTTRFLNLSDPSNPFHLDNGNNPAMLLVTDPLNPNNYPTWSRAMRHALRSKNKVGFVTGDIPRPSGPDDPLLEPWECYNDMMASWLQNSISASIISSVVFVDDAQDIWLNLQDRFSDQNGPRIFQLKNWQ</sequence>
<feature type="region of interest" description="Disordered" evidence="1">
    <location>
        <begin position="1"/>
        <end position="27"/>
    </location>
</feature>
<dbReference type="Pfam" id="PF14244">
    <property type="entry name" value="Retrotran_gag_3"/>
    <property type="match status" value="1"/>
</dbReference>
<protein>
    <submittedName>
        <fullName evidence="4">Uncharacterized protein LOC118348418</fullName>
    </submittedName>
</protein>
<reference evidence="4" key="1">
    <citation type="submission" date="2025-08" db="UniProtKB">
        <authorList>
            <consortium name="RefSeq"/>
        </authorList>
    </citation>
    <scope>IDENTIFICATION</scope>
    <source>
        <tissue evidence="4">Leaves</tissue>
    </source>
</reference>
<feature type="compositionally biased region" description="Polar residues" evidence="1">
    <location>
        <begin position="1"/>
        <end position="13"/>
    </location>
</feature>
<dbReference type="RefSeq" id="XP_035545928.1">
    <property type="nucleotide sequence ID" value="XM_035690035.1"/>
</dbReference>
<name>A0A6P9EPV9_JUGRE</name>
<dbReference type="PANTHER" id="PTHR37610">
    <property type="entry name" value="CCHC-TYPE DOMAIN-CONTAINING PROTEIN"/>
    <property type="match status" value="1"/>
</dbReference>
<dbReference type="InterPro" id="IPR029472">
    <property type="entry name" value="Copia-like_N"/>
</dbReference>
<evidence type="ECO:0000259" key="2">
    <source>
        <dbReference type="Pfam" id="PF14244"/>
    </source>
</evidence>
<dbReference type="OrthoDB" id="1737256at2759"/>
<dbReference type="PANTHER" id="PTHR37610:SF100">
    <property type="entry name" value="COPIA-LIKE POLYPROTEIN_RETROTRANSPOSON"/>
    <property type="match status" value="1"/>
</dbReference>
<organism evidence="3 4">
    <name type="scientific">Juglans regia</name>
    <name type="common">English walnut</name>
    <dbReference type="NCBI Taxonomy" id="51240"/>
    <lineage>
        <taxon>Eukaryota</taxon>
        <taxon>Viridiplantae</taxon>
        <taxon>Streptophyta</taxon>
        <taxon>Embryophyta</taxon>
        <taxon>Tracheophyta</taxon>
        <taxon>Spermatophyta</taxon>
        <taxon>Magnoliopsida</taxon>
        <taxon>eudicotyledons</taxon>
        <taxon>Gunneridae</taxon>
        <taxon>Pentapetalae</taxon>
        <taxon>rosids</taxon>
        <taxon>fabids</taxon>
        <taxon>Fagales</taxon>
        <taxon>Juglandaceae</taxon>
        <taxon>Juglans</taxon>
    </lineage>
</organism>
<dbReference type="KEGG" id="jre:118348418"/>
<dbReference type="Proteomes" id="UP000235220">
    <property type="component" value="Chromosome 5"/>
</dbReference>
<evidence type="ECO:0000313" key="3">
    <source>
        <dbReference type="Proteomes" id="UP000235220"/>
    </source>
</evidence>
<proteinExistence type="predicted"/>
<dbReference type="InParanoid" id="A0A6P9EPV9"/>
<keyword evidence="3" id="KW-1185">Reference proteome</keyword>
<accession>A0A6P9EPV9</accession>
<evidence type="ECO:0000313" key="4">
    <source>
        <dbReference type="RefSeq" id="XP_035545928.1"/>
    </source>
</evidence>
<feature type="domain" description="Retrotransposon Copia-like N-terminal" evidence="2">
    <location>
        <begin position="54"/>
        <end position="97"/>
    </location>
</feature>
<dbReference type="GeneID" id="118348418"/>